<evidence type="ECO:0000259" key="16">
    <source>
        <dbReference type="PROSITE" id="PS50800"/>
    </source>
</evidence>
<feature type="region of interest" description="Disordered" evidence="15">
    <location>
        <begin position="601"/>
        <end position="639"/>
    </location>
</feature>
<dbReference type="Pfam" id="PF12309">
    <property type="entry name" value="KBP_C"/>
    <property type="match status" value="1"/>
</dbReference>
<dbReference type="InterPro" id="IPR012340">
    <property type="entry name" value="NA-bd_OB-fold"/>
</dbReference>
<dbReference type="InterPro" id="IPR003034">
    <property type="entry name" value="SAP_dom"/>
</dbReference>
<evidence type="ECO:0000256" key="3">
    <source>
        <dbReference type="ARBA" id="ARBA00022491"/>
    </source>
</evidence>
<dbReference type="GO" id="GO:0048471">
    <property type="term" value="C:perinuclear region of cytoplasm"/>
    <property type="evidence" value="ECO:0007669"/>
    <property type="project" value="UniProtKB-SubCell"/>
</dbReference>
<organism evidence="17 18">
    <name type="scientific">Meleagris gallopavo</name>
    <name type="common">Wild turkey</name>
    <dbReference type="NCBI Taxonomy" id="9103"/>
    <lineage>
        <taxon>Eukaryota</taxon>
        <taxon>Metazoa</taxon>
        <taxon>Chordata</taxon>
        <taxon>Craniata</taxon>
        <taxon>Vertebrata</taxon>
        <taxon>Euteleostomi</taxon>
        <taxon>Archelosauria</taxon>
        <taxon>Archosauria</taxon>
        <taxon>Dinosauria</taxon>
        <taxon>Saurischia</taxon>
        <taxon>Theropoda</taxon>
        <taxon>Coelurosauria</taxon>
        <taxon>Aves</taxon>
        <taxon>Neognathae</taxon>
        <taxon>Galloanserae</taxon>
        <taxon>Galliformes</taxon>
        <taxon>Phasianidae</taxon>
        <taxon>Meleagridinae</taxon>
        <taxon>Meleagris</taxon>
    </lineage>
</organism>
<evidence type="ECO:0000256" key="13">
    <source>
        <dbReference type="ARBA" id="ARBA00072349"/>
    </source>
</evidence>
<comment type="subcellular location">
    <subcellularLocation>
        <location evidence="1">Cytoplasm</location>
        <location evidence="1">Perinuclear region</location>
    </subcellularLocation>
</comment>
<dbReference type="GO" id="GO:0005634">
    <property type="term" value="C:nucleus"/>
    <property type="evidence" value="ECO:0007669"/>
    <property type="project" value="TreeGrafter"/>
</dbReference>
<reference evidence="17 18" key="1">
    <citation type="journal article" date="2010" name="PLoS Biol.">
        <title>Multi-platform next-generation sequencing of the domestic turkey (Meleagris gallopavo): genome assembly and analysis.</title>
        <authorList>
            <person name="Dalloul R.A."/>
            <person name="Long J.A."/>
            <person name="Zimin A.V."/>
            <person name="Aslam L."/>
            <person name="Beal K."/>
            <person name="Blomberg L.A."/>
            <person name="Bouffard P."/>
            <person name="Burt D.W."/>
            <person name="Crasta O."/>
            <person name="Crooijmans R.P."/>
            <person name="Cooper K."/>
            <person name="Coulombe R.A."/>
            <person name="De S."/>
            <person name="Delany M.E."/>
            <person name="Dodgson J.B."/>
            <person name="Dong J.J."/>
            <person name="Evans C."/>
            <person name="Frederickson K.M."/>
            <person name="Flicek P."/>
            <person name="Florea L."/>
            <person name="Folkerts O."/>
            <person name="Groenen M.A."/>
            <person name="Harkins T.T."/>
            <person name="Herrero J."/>
            <person name="Hoffmann S."/>
            <person name="Megens H.J."/>
            <person name="Jiang A."/>
            <person name="de Jong P."/>
            <person name="Kaiser P."/>
            <person name="Kim H."/>
            <person name="Kim K.W."/>
            <person name="Kim S."/>
            <person name="Langenberger D."/>
            <person name="Lee M.K."/>
            <person name="Lee T."/>
            <person name="Mane S."/>
            <person name="Marcais G."/>
            <person name="Marz M."/>
            <person name="McElroy A.P."/>
            <person name="Modise T."/>
            <person name="Nefedov M."/>
            <person name="Notredame C."/>
            <person name="Paton I.R."/>
            <person name="Payne W.S."/>
            <person name="Pertea G."/>
            <person name="Prickett D."/>
            <person name="Puiu D."/>
            <person name="Qioa D."/>
            <person name="Raineri E."/>
            <person name="Ruffier M."/>
            <person name="Salzberg S.L."/>
            <person name="Schatz M.C."/>
            <person name="Scheuring C."/>
            <person name="Schmidt C.J."/>
            <person name="Schroeder S."/>
            <person name="Searle S.M."/>
            <person name="Smith E.J."/>
            <person name="Smith J."/>
            <person name="Sonstegard T.S."/>
            <person name="Stadler P.F."/>
            <person name="Tafer H."/>
            <person name="Tu Z.J."/>
            <person name="Van Tassell C.P."/>
            <person name="Vilella A.J."/>
            <person name="Williams K.P."/>
            <person name="Yorke J.A."/>
            <person name="Zhang L."/>
            <person name="Zhang H.B."/>
            <person name="Zhang X."/>
            <person name="Zhang Y."/>
            <person name="Reed K.M."/>
        </authorList>
    </citation>
    <scope>NUCLEOTIDE SEQUENCE [LARGE SCALE GENOMIC DNA]</scope>
</reference>
<keyword evidence="6" id="KW-0053">Apoptosis</keyword>
<feature type="compositionally biased region" description="Basic and acidic residues" evidence="15">
    <location>
        <begin position="342"/>
        <end position="353"/>
    </location>
</feature>
<keyword evidence="2" id="KW-0963">Cytoplasm</keyword>
<evidence type="ECO:0000256" key="7">
    <source>
        <dbReference type="ARBA" id="ARBA00022843"/>
    </source>
</evidence>
<keyword evidence="11" id="KW-0804">Transcription</keyword>
<feature type="domain" description="SAP" evidence="16">
    <location>
        <begin position="637"/>
        <end position="671"/>
    </location>
</feature>
<evidence type="ECO:0000256" key="6">
    <source>
        <dbReference type="ARBA" id="ARBA00022703"/>
    </source>
</evidence>
<dbReference type="GO" id="GO:0003713">
    <property type="term" value="F:transcription coactivator activity"/>
    <property type="evidence" value="ECO:0007669"/>
    <property type="project" value="UniProtKB-ARBA"/>
</dbReference>
<name>A0A803YNJ2_MELGA</name>
<evidence type="ECO:0000256" key="11">
    <source>
        <dbReference type="ARBA" id="ARBA00023163"/>
    </source>
</evidence>
<keyword evidence="7" id="KW-0832">Ubl conjugation</keyword>
<evidence type="ECO:0000256" key="8">
    <source>
        <dbReference type="ARBA" id="ARBA00023015"/>
    </source>
</evidence>
<keyword evidence="9" id="KW-0175">Coiled coil</keyword>
<dbReference type="SUPFAM" id="SSF50249">
    <property type="entry name" value="Nucleic acid-binding proteins"/>
    <property type="match status" value="1"/>
</dbReference>
<dbReference type="InterPro" id="IPR036361">
    <property type="entry name" value="SAP_dom_sf"/>
</dbReference>
<dbReference type="SMART" id="SM01122">
    <property type="entry name" value="DBC1"/>
    <property type="match status" value="1"/>
</dbReference>
<evidence type="ECO:0000313" key="18">
    <source>
        <dbReference type="Proteomes" id="UP000001645"/>
    </source>
</evidence>
<evidence type="ECO:0000256" key="4">
    <source>
        <dbReference type="ARBA" id="ARBA00022499"/>
    </source>
</evidence>
<feature type="region of interest" description="Disordered" evidence="15">
    <location>
        <begin position="287"/>
        <end position="360"/>
    </location>
</feature>
<feature type="compositionally biased region" description="Acidic residues" evidence="15">
    <location>
        <begin position="611"/>
        <end position="622"/>
    </location>
</feature>
<dbReference type="InterPro" id="IPR025223">
    <property type="entry name" value="S1-like_RNA-bd_dom"/>
</dbReference>
<dbReference type="InterPro" id="IPR022083">
    <property type="entry name" value="KBP"/>
</dbReference>
<keyword evidence="18" id="KW-1185">Reference proteome</keyword>
<dbReference type="InterPro" id="IPR025224">
    <property type="entry name" value="CCAR1/CCAR2"/>
</dbReference>
<keyword evidence="3" id="KW-0678">Repressor</keyword>
<evidence type="ECO:0000256" key="14">
    <source>
        <dbReference type="ARBA" id="ARBA00082431"/>
    </source>
</evidence>
<protein>
    <recommendedName>
        <fullName evidence="13">Cell division cycle and apoptosis regulator protein 1</fullName>
    </recommendedName>
    <alternativeName>
        <fullName evidence="14">Cell cycle and apoptosis regulatory protein 1</fullName>
    </alternativeName>
</protein>
<keyword evidence="8" id="KW-0805">Transcription regulation</keyword>
<evidence type="ECO:0000256" key="2">
    <source>
        <dbReference type="ARBA" id="ARBA00022490"/>
    </source>
</evidence>
<dbReference type="PANTHER" id="PTHR14304">
    <property type="entry name" value="CELL DIVISION CYCLE AND APOPTOSIS REGULATOR PROTEIN"/>
    <property type="match status" value="1"/>
</dbReference>
<reference evidence="17" key="3">
    <citation type="submission" date="2025-09" db="UniProtKB">
        <authorList>
            <consortium name="Ensembl"/>
        </authorList>
    </citation>
    <scope>IDENTIFICATION</scope>
</reference>
<feature type="compositionally biased region" description="Basic and acidic residues" evidence="15">
    <location>
        <begin position="678"/>
        <end position="688"/>
    </location>
</feature>
<dbReference type="Gene3D" id="2.40.50.140">
    <property type="entry name" value="Nucleic acid-binding proteins"/>
    <property type="match status" value="1"/>
</dbReference>
<sequence length="974" mass="111690">MAQFGGQKNPPWATQFTATAVSQPAALGVQQPSLLGASPTIYTQQTALAAAGLTTQTPTNYQLTQTAALQQQAAAAAAALQQQYSQPQQTLYSVQQQLQQPQQTILTQPAVALPTSLSLSTPQPAAQITVSYPAPRSSQQQTQPQKQRVFTGVVTKLHDTFGFVDEDVFFQLSAVKGKTPQVGDRVLVEATYNPNMPFKWNAQRIQTLPNQNQTQAQPLLKTPPAVLQPIAQQTAFGVQAQPQPQSLLQAQISAASITPLLQTQPQPLLQQPQQKAGLLQPPVRLVSQPQPARRLDPPSRFSGRNDRGGDPMPNRKDDRSRERDRERRRSRERSPQRKRSRERSPRRERERSPRRPRRVVPRYTVQFSKFSLDCRSCDMMELRRRYQNLYIPSDFFDAQFTWVDAFPMSRPFQLGNYCNFYVMHREVDPIDKNAAVLDPPDADHLYSAKVMLMASPSMEDLYHKSCALAEDPQELRDGFQHPARLVKFLVGMKGKDEAMAIGGHWSPSLDGPDPEKDPSVLIKTAIRCCKALTGIDLSVCTQWYRFAEIRYHRPEETHKGRTVPAHVETVVLFFPDVWHCLPTRSEWETLSRGYKQQLVEKLQGERKEADGEQDEEEKDDGEAKEISTPTHWSKLDPKTMKVNDLRKELESRTLSSKGLKSQLIARLTKQLKVEEQKEEQKELEKSEKEEEEEEDRKSEDDKEEDEKENGRKKAVLFGTSDICDSVLAMEEKVSSVYPLDFQEAREIFLVGQNYVQEAKEFFQVDGYVTDHIEIVQDHSALFKVLAFFEEDYERRCKMHKRRIDMLEPIYADLNPQYYLLISRQLQFELADTYYEMMDLKVAIGNRLEELDSHTIKKINSLAQLAIKYYELFLDSLRNPDKVFPEELEEDVLRPAMVAKFHIARLYGKLITSDSKKQLENMQTSLEYYMFLVDYCEKHPDAVRAVETELELSKEMVGLLPTRMERLRAKLCPFI</sequence>
<accession>A0A803YNJ2</accession>
<dbReference type="SUPFAM" id="SSF68906">
    <property type="entry name" value="SAP domain"/>
    <property type="match status" value="1"/>
</dbReference>
<keyword evidence="12" id="KW-0131">Cell cycle</keyword>
<evidence type="ECO:0000256" key="5">
    <source>
        <dbReference type="ARBA" id="ARBA00022553"/>
    </source>
</evidence>
<evidence type="ECO:0000313" key="17">
    <source>
        <dbReference type="Ensembl" id="ENSMGAP00000033340.1"/>
    </source>
</evidence>
<dbReference type="SMART" id="SM00513">
    <property type="entry name" value="SAP"/>
    <property type="match status" value="1"/>
</dbReference>
<keyword evidence="4" id="KW-1017">Isopeptide bond</keyword>
<evidence type="ECO:0000256" key="9">
    <source>
        <dbReference type="ARBA" id="ARBA00023054"/>
    </source>
</evidence>
<evidence type="ECO:0000256" key="10">
    <source>
        <dbReference type="ARBA" id="ARBA00023159"/>
    </source>
</evidence>
<keyword evidence="10" id="KW-0010">Activator</keyword>
<evidence type="ECO:0000256" key="15">
    <source>
        <dbReference type="SAM" id="MobiDB-lite"/>
    </source>
</evidence>
<reference evidence="17" key="2">
    <citation type="submission" date="2025-08" db="UniProtKB">
        <authorList>
            <consortium name="Ensembl"/>
        </authorList>
    </citation>
    <scope>IDENTIFICATION</scope>
</reference>
<evidence type="ECO:0000256" key="1">
    <source>
        <dbReference type="ARBA" id="ARBA00004556"/>
    </source>
</evidence>
<dbReference type="Proteomes" id="UP000001645">
    <property type="component" value="Chromosome 8"/>
</dbReference>
<proteinExistence type="predicted"/>
<dbReference type="FunFam" id="2.40.50.140:FF:000216">
    <property type="entry name" value="Cell division cycle and apoptosis regulator 1"/>
    <property type="match status" value="1"/>
</dbReference>
<dbReference type="Ensembl" id="ENSMGAT00000034918.1">
    <property type="protein sequence ID" value="ENSMGAP00000033340.1"/>
    <property type="gene ID" value="ENSMGAG00000004166.3"/>
</dbReference>
<dbReference type="Pfam" id="PF14444">
    <property type="entry name" value="S1-like"/>
    <property type="match status" value="1"/>
</dbReference>
<dbReference type="FunFam" id="1.10.720.30:FF:000006">
    <property type="entry name" value="Cell division cycle and apoptosis regulator protein 1"/>
    <property type="match status" value="1"/>
</dbReference>
<gene>
    <name evidence="17" type="primary">CCAR1</name>
</gene>
<dbReference type="Pfam" id="PF14443">
    <property type="entry name" value="DBC1"/>
    <property type="match status" value="1"/>
</dbReference>
<feature type="region of interest" description="Disordered" evidence="15">
    <location>
        <begin position="678"/>
        <end position="710"/>
    </location>
</feature>
<dbReference type="AlphaFoldDB" id="A0A803YNJ2"/>
<dbReference type="PANTHER" id="PTHR14304:SF14">
    <property type="entry name" value="CELL DIVISION CYCLE AND APOPTOSIS REGULATOR PROTEIN 1"/>
    <property type="match status" value="1"/>
</dbReference>
<keyword evidence="5" id="KW-0597">Phosphoprotein</keyword>
<evidence type="ECO:0000256" key="12">
    <source>
        <dbReference type="ARBA" id="ARBA00023306"/>
    </source>
</evidence>
<dbReference type="InterPro" id="IPR025954">
    <property type="entry name" value="DBC1/CARP1_inactive_NUDIX"/>
</dbReference>
<dbReference type="GO" id="GO:0006915">
    <property type="term" value="P:apoptotic process"/>
    <property type="evidence" value="ECO:0007669"/>
    <property type="project" value="UniProtKB-KW"/>
</dbReference>
<feature type="compositionally biased region" description="Basic and acidic residues" evidence="15">
    <location>
        <begin position="293"/>
        <end position="335"/>
    </location>
</feature>
<dbReference type="Gene3D" id="1.10.720.30">
    <property type="entry name" value="SAP domain"/>
    <property type="match status" value="1"/>
</dbReference>
<dbReference type="OrthoDB" id="21006at2759"/>
<dbReference type="Bgee" id="ENSMGAG00000004166">
    <property type="expression patterns" value="Expressed in bursa of Fabricius and 17 other cell types or tissues"/>
</dbReference>
<dbReference type="PROSITE" id="PS50800">
    <property type="entry name" value="SAP"/>
    <property type="match status" value="1"/>
</dbReference>
<dbReference type="GeneTree" id="ENSGT00530000063672"/>